<feature type="region of interest" description="Disordered" evidence="1">
    <location>
        <begin position="1"/>
        <end position="21"/>
    </location>
</feature>
<evidence type="ECO:0000256" key="1">
    <source>
        <dbReference type="SAM" id="MobiDB-lite"/>
    </source>
</evidence>
<dbReference type="HOGENOM" id="CLU_2591282_0_0_1"/>
<sequence length="80" mass="8671">MDPDLPTSYPYHSPRTSLPTSPSPPLLLISLSLSLSLSWVLKSSPLVTPAETVSPLRLFVEQGSITPLVSNRTRARCVVV</sequence>
<dbReference type="Proteomes" id="UP000054097">
    <property type="component" value="Unassembled WGS sequence"/>
</dbReference>
<organism evidence="2 3">
    <name type="scientific">Serendipita vermifera MAFF 305830</name>
    <dbReference type="NCBI Taxonomy" id="933852"/>
    <lineage>
        <taxon>Eukaryota</taxon>
        <taxon>Fungi</taxon>
        <taxon>Dikarya</taxon>
        <taxon>Basidiomycota</taxon>
        <taxon>Agaricomycotina</taxon>
        <taxon>Agaricomycetes</taxon>
        <taxon>Sebacinales</taxon>
        <taxon>Serendipitaceae</taxon>
        <taxon>Serendipita</taxon>
    </lineage>
</organism>
<protein>
    <submittedName>
        <fullName evidence="2">Uncharacterized protein</fullName>
    </submittedName>
</protein>
<name>A0A0C2XGA1_SERVB</name>
<evidence type="ECO:0000313" key="3">
    <source>
        <dbReference type="Proteomes" id="UP000054097"/>
    </source>
</evidence>
<dbReference type="AlphaFoldDB" id="A0A0C2XGA1"/>
<reference evidence="3" key="2">
    <citation type="submission" date="2015-01" db="EMBL/GenBank/DDBJ databases">
        <title>Evolutionary Origins and Diversification of the Mycorrhizal Mutualists.</title>
        <authorList>
            <consortium name="DOE Joint Genome Institute"/>
            <consortium name="Mycorrhizal Genomics Consortium"/>
            <person name="Kohler A."/>
            <person name="Kuo A."/>
            <person name="Nagy L.G."/>
            <person name="Floudas D."/>
            <person name="Copeland A."/>
            <person name="Barry K.W."/>
            <person name="Cichocki N."/>
            <person name="Veneault-Fourrey C."/>
            <person name="LaButti K."/>
            <person name="Lindquist E.A."/>
            <person name="Lipzen A."/>
            <person name="Lundell T."/>
            <person name="Morin E."/>
            <person name="Murat C."/>
            <person name="Riley R."/>
            <person name="Ohm R."/>
            <person name="Sun H."/>
            <person name="Tunlid A."/>
            <person name="Henrissat B."/>
            <person name="Grigoriev I.V."/>
            <person name="Hibbett D.S."/>
            <person name="Martin F."/>
        </authorList>
    </citation>
    <scope>NUCLEOTIDE SEQUENCE [LARGE SCALE GENOMIC DNA]</scope>
    <source>
        <strain evidence="3">MAFF 305830</strain>
    </source>
</reference>
<reference evidence="2 3" key="1">
    <citation type="submission" date="2014-04" db="EMBL/GenBank/DDBJ databases">
        <authorList>
            <consortium name="DOE Joint Genome Institute"/>
            <person name="Kuo A."/>
            <person name="Zuccaro A."/>
            <person name="Kohler A."/>
            <person name="Nagy L.G."/>
            <person name="Floudas D."/>
            <person name="Copeland A."/>
            <person name="Barry K.W."/>
            <person name="Cichocki N."/>
            <person name="Veneault-Fourrey C."/>
            <person name="LaButti K."/>
            <person name="Lindquist E.A."/>
            <person name="Lipzen A."/>
            <person name="Lundell T."/>
            <person name="Morin E."/>
            <person name="Murat C."/>
            <person name="Sun H."/>
            <person name="Tunlid A."/>
            <person name="Henrissat B."/>
            <person name="Grigoriev I.V."/>
            <person name="Hibbett D.S."/>
            <person name="Martin F."/>
            <person name="Nordberg H.P."/>
            <person name="Cantor M.N."/>
            <person name="Hua S.X."/>
        </authorList>
    </citation>
    <scope>NUCLEOTIDE SEQUENCE [LARGE SCALE GENOMIC DNA]</scope>
    <source>
        <strain evidence="2 3">MAFF 305830</strain>
    </source>
</reference>
<evidence type="ECO:0000313" key="2">
    <source>
        <dbReference type="EMBL" id="KIM28087.1"/>
    </source>
</evidence>
<keyword evidence="3" id="KW-1185">Reference proteome</keyword>
<proteinExistence type="predicted"/>
<dbReference type="EMBL" id="KN824295">
    <property type="protein sequence ID" value="KIM28087.1"/>
    <property type="molecule type" value="Genomic_DNA"/>
</dbReference>
<accession>A0A0C2XGA1</accession>
<gene>
    <name evidence="2" type="ORF">M408DRAFT_147904</name>
</gene>